<accession>A0A382DY23</accession>
<sequence length="403" mass="46313">MARDYRLMSSDGHLEVPPERWVHRVPEKYRDRAPRTITLPNGGDALLIEGQPLREANFLDLRAGRATGQWQPFGLRVEGAAGIGSPEQRIREQDEDGLDGEVLFPAQVAGPSLWRNITHNDVYKSMIRAYNDWLGEEYCPTDPERLIGMGIIPWTNVDDAVEELEHIAKLGLKGVVLGAHPNGKSFPLPEDDRFWAAAVDMNMPVTVHVTFDRSGPREHEPTFRYPKEDPEIMRLIRRPLLDWVCNFGLRPSIGITQLVFSGVFDRFPSLKVFFAETRLGWVPFWLEHADLWYGRHIGWAEEQLGFKPLNRLPSEYVREHILFSVQYEKVAVELRHNIGVDHILFATDFPHIECEWPDTVPIVEEIYADVPEDEKYKMWAGNTLKFFNLEHAARKDTKAKVTA</sequence>
<dbReference type="InterPro" id="IPR032466">
    <property type="entry name" value="Metal_Hydrolase"/>
</dbReference>
<reference evidence="3" key="1">
    <citation type="submission" date="2018-05" db="EMBL/GenBank/DDBJ databases">
        <authorList>
            <person name="Lanie J.A."/>
            <person name="Ng W.-L."/>
            <person name="Kazmierczak K.M."/>
            <person name="Andrzejewski T.M."/>
            <person name="Davidsen T.M."/>
            <person name="Wayne K.J."/>
            <person name="Tettelin H."/>
            <person name="Glass J.I."/>
            <person name="Rusch D."/>
            <person name="Podicherti R."/>
            <person name="Tsui H.-C.T."/>
            <person name="Winkler M.E."/>
        </authorList>
    </citation>
    <scope>NUCLEOTIDE SEQUENCE</scope>
</reference>
<dbReference type="EMBL" id="UINC01041624">
    <property type="protein sequence ID" value="SVB43155.1"/>
    <property type="molecule type" value="Genomic_DNA"/>
</dbReference>
<protein>
    <recommendedName>
        <fullName evidence="2">Amidohydrolase-related domain-containing protein</fullName>
    </recommendedName>
</protein>
<gene>
    <name evidence="3" type="ORF">METZ01_LOCUS196009</name>
</gene>
<name>A0A382DY23_9ZZZZ</name>
<dbReference type="AlphaFoldDB" id="A0A382DY23"/>
<dbReference type="GO" id="GO:0019748">
    <property type="term" value="P:secondary metabolic process"/>
    <property type="evidence" value="ECO:0007669"/>
    <property type="project" value="TreeGrafter"/>
</dbReference>
<keyword evidence="1" id="KW-0456">Lyase</keyword>
<dbReference type="Pfam" id="PF04909">
    <property type="entry name" value="Amidohydro_2"/>
    <property type="match status" value="1"/>
</dbReference>
<evidence type="ECO:0000313" key="3">
    <source>
        <dbReference type="EMBL" id="SVB43155.1"/>
    </source>
</evidence>
<proteinExistence type="predicted"/>
<evidence type="ECO:0000256" key="1">
    <source>
        <dbReference type="ARBA" id="ARBA00023239"/>
    </source>
</evidence>
<organism evidence="3">
    <name type="scientific">marine metagenome</name>
    <dbReference type="NCBI Taxonomy" id="408172"/>
    <lineage>
        <taxon>unclassified sequences</taxon>
        <taxon>metagenomes</taxon>
        <taxon>ecological metagenomes</taxon>
    </lineage>
</organism>
<dbReference type="PANTHER" id="PTHR21240">
    <property type="entry name" value="2-AMINO-3-CARBOXYLMUCONATE-6-SEMIALDEHYDE DECARBOXYLASE"/>
    <property type="match status" value="1"/>
</dbReference>
<dbReference type="GO" id="GO:0005737">
    <property type="term" value="C:cytoplasm"/>
    <property type="evidence" value="ECO:0007669"/>
    <property type="project" value="TreeGrafter"/>
</dbReference>
<evidence type="ECO:0000259" key="2">
    <source>
        <dbReference type="Pfam" id="PF04909"/>
    </source>
</evidence>
<dbReference type="InterPro" id="IPR006680">
    <property type="entry name" value="Amidohydro-rel"/>
</dbReference>
<dbReference type="PANTHER" id="PTHR21240:SF28">
    <property type="entry name" value="ISO-OROTATE DECARBOXYLASE (EUROFUNG)"/>
    <property type="match status" value="1"/>
</dbReference>
<dbReference type="GO" id="GO:0016831">
    <property type="term" value="F:carboxy-lyase activity"/>
    <property type="evidence" value="ECO:0007669"/>
    <property type="project" value="InterPro"/>
</dbReference>
<feature type="domain" description="Amidohydrolase-related" evidence="2">
    <location>
        <begin position="84"/>
        <end position="389"/>
    </location>
</feature>
<dbReference type="SUPFAM" id="SSF51556">
    <property type="entry name" value="Metallo-dependent hydrolases"/>
    <property type="match status" value="1"/>
</dbReference>
<dbReference type="GO" id="GO:0016787">
    <property type="term" value="F:hydrolase activity"/>
    <property type="evidence" value="ECO:0007669"/>
    <property type="project" value="InterPro"/>
</dbReference>
<dbReference type="Gene3D" id="3.20.20.140">
    <property type="entry name" value="Metal-dependent hydrolases"/>
    <property type="match status" value="1"/>
</dbReference>
<dbReference type="InterPro" id="IPR032465">
    <property type="entry name" value="ACMSD"/>
</dbReference>